<dbReference type="Proteomes" id="UP000077202">
    <property type="component" value="Unassembled WGS sequence"/>
</dbReference>
<dbReference type="Gene3D" id="3.30.530.20">
    <property type="match status" value="1"/>
</dbReference>
<dbReference type="InterPro" id="IPR023393">
    <property type="entry name" value="START-like_dom_sf"/>
</dbReference>
<dbReference type="PANTHER" id="PTHR31213:SF24">
    <property type="entry name" value="OS08G0374000 PROTEIN"/>
    <property type="match status" value="1"/>
</dbReference>
<proteinExistence type="inferred from homology"/>
<keyword evidence="4" id="KW-1185">Reference proteome</keyword>
<evidence type="ECO:0000256" key="1">
    <source>
        <dbReference type="ARBA" id="ARBA00009744"/>
    </source>
</evidence>
<comment type="similarity">
    <text evidence="1">Belongs to the BetVI family.</text>
</comment>
<name>A0A176VV36_MARPO</name>
<dbReference type="AlphaFoldDB" id="A0A176VV36"/>
<evidence type="ECO:0000313" key="3">
    <source>
        <dbReference type="EMBL" id="OAE23736.1"/>
    </source>
</evidence>
<dbReference type="PRINTS" id="PR00634">
    <property type="entry name" value="BETALLERGEN"/>
</dbReference>
<dbReference type="InterPro" id="IPR050279">
    <property type="entry name" value="Plant_def-hormone_signal"/>
</dbReference>
<protein>
    <recommendedName>
        <fullName evidence="2">Bet v I/Major latex protein domain-containing protein</fullName>
    </recommendedName>
</protein>
<dbReference type="EMBL" id="LVLJ01002789">
    <property type="protein sequence ID" value="OAE23736.1"/>
    <property type="molecule type" value="Genomic_DNA"/>
</dbReference>
<dbReference type="GO" id="GO:0005737">
    <property type="term" value="C:cytoplasm"/>
    <property type="evidence" value="ECO:0007669"/>
    <property type="project" value="TreeGrafter"/>
</dbReference>
<dbReference type="SUPFAM" id="SSF55961">
    <property type="entry name" value="Bet v1-like"/>
    <property type="match status" value="1"/>
</dbReference>
<dbReference type="GO" id="GO:0005634">
    <property type="term" value="C:nucleus"/>
    <property type="evidence" value="ECO:0007669"/>
    <property type="project" value="TreeGrafter"/>
</dbReference>
<comment type="caution">
    <text evidence="3">The sequence shown here is derived from an EMBL/GenBank/DDBJ whole genome shotgun (WGS) entry which is preliminary data.</text>
</comment>
<evidence type="ECO:0000259" key="2">
    <source>
        <dbReference type="Pfam" id="PF00407"/>
    </source>
</evidence>
<dbReference type="FunFam" id="3.30.530.20:FF:000007">
    <property type="entry name" value="Major pollen allergen Bet v 1-A"/>
    <property type="match status" value="1"/>
</dbReference>
<dbReference type="GO" id="GO:0038023">
    <property type="term" value="F:signaling receptor activity"/>
    <property type="evidence" value="ECO:0007669"/>
    <property type="project" value="InterPro"/>
</dbReference>
<evidence type="ECO:0000313" key="4">
    <source>
        <dbReference type="Proteomes" id="UP000077202"/>
    </source>
</evidence>
<dbReference type="GO" id="GO:0010427">
    <property type="term" value="F:abscisic acid binding"/>
    <property type="evidence" value="ECO:0007669"/>
    <property type="project" value="InterPro"/>
</dbReference>
<sequence>MPSFEHELELGVSAAAMWAAMKDQNTILPKLMPEAIASIENVEGEGGPGSLRVVKFGPMVPNGGSVKERMVSLDIEGCSVVSEEVEGGHLTQFGFTKWMQTLKLTSTGENTSKLHISAEFEGGSEESIAMSGEITKQGLNNTFKALEQYVKTSA</sequence>
<dbReference type="GO" id="GO:0004864">
    <property type="term" value="F:protein phosphatase inhibitor activity"/>
    <property type="evidence" value="ECO:0007669"/>
    <property type="project" value="InterPro"/>
</dbReference>
<feature type="domain" description="Bet v I/Major latex protein" evidence="2">
    <location>
        <begin position="3"/>
        <end position="150"/>
    </location>
</feature>
<reference evidence="3" key="1">
    <citation type="submission" date="2016-03" db="EMBL/GenBank/DDBJ databases">
        <title>Mechanisms controlling the formation of the plant cell surface in tip-growing cells are functionally conserved among land plants.</title>
        <authorList>
            <person name="Honkanen S."/>
            <person name="Jones V.A."/>
            <person name="Morieri G."/>
            <person name="Champion C."/>
            <person name="Hetherington A.J."/>
            <person name="Kelly S."/>
            <person name="Saint-Marcoux D."/>
            <person name="Proust H."/>
            <person name="Prescott H."/>
            <person name="Dolan L."/>
        </authorList>
    </citation>
    <scope>NUCLEOTIDE SEQUENCE [LARGE SCALE GENOMIC DNA]</scope>
    <source>
        <tissue evidence="3">Whole gametophyte</tissue>
    </source>
</reference>
<accession>A0A176VV36</accession>
<dbReference type="PANTHER" id="PTHR31213">
    <property type="entry name" value="OS08G0374000 PROTEIN-RELATED"/>
    <property type="match status" value="1"/>
</dbReference>
<dbReference type="Pfam" id="PF00407">
    <property type="entry name" value="Bet_v_1"/>
    <property type="match status" value="1"/>
</dbReference>
<dbReference type="CDD" id="cd07816">
    <property type="entry name" value="Bet_v1-like"/>
    <property type="match status" value="1"/>
</dbReference>
<dbReference type="GO" id="GO:0006952">
    <property type="term" value="P:defense response"/>
    <property type="evidence" value="ECO:0007669"/>
    <property type="project" value="InterPro"/>
</dbReference>
<gene>
    <name evidence="3" type="ORF">AXG93_4776s1200</name>
</gene>
<dbReference type="InterPro" id="IPR000916">
    <property type="entry name" value="Bet_v_I/MLP"/>
</dbReference>
<dbReference type="InterPro" id="IPR024949">
    <property type="entry name" value="Bet_v_I_allergen"/>
</dbReference>
<dbReference type="GO" id="GO:0009738">
    <property type="term" value="P:abscisic acid-activated signaling pathway"/>
    <property type="evidence" value="ECO:0007669"/>
    <property type="project" value="InterPro"/>
</dbReference>
<organism evidence="3 4">
    <name type="scientific">Marchantia polymorpha subsp. ruderalis</name>
    <dbReference type="NCBI Taxonomy" id="1480154"/>
    <lineage>
        <taxon>Eukaryota</taxon>
        <taxon>Viridiplantae</taxon>
        <taxon>Streptophyta</taxon>
        <taxon>Embryophyta</taxon>
        <taxon>Marchantiophyta</taxon>
        <taxon>Marchantiopsida</taxon>
        <taxon>Marchantiidae</taxon>
        <taxon>Marchantiales</taxon>
        <taxon>Marchantiaceae</taxon>
        <taxon>Marchantia</taxon>
    </lineage>
</organism>